<accession>A0A1I6P0V1</accession>
<evidence type="ECO:0000313" key="7">
    <source>
        <dbReference type="Proteomes" id="UP000199312"/>
    </source>
</evidence>
<dbReference type="STRING" id="593133.SAMN04488006_0785"/>
<sequence length="241" mass="27634">MSFYQQIAPFYHHIFKINVNQVDFIKLKIPEHNSTVLDIGCGIGTLSFELANYYKNVLGIDMDAEMIRAASKKKLDKSKSIQFQQVSMLDLEAFLDENSADGIICFGNTLVHLNSLDEIANFLKQSKGLLKTNGKLLLQIVNYDRIIEKNIKQLPLIENDEIIFERNYSYRKSVNKIDFNTRLTVKATQQIIENSIELLPLLKNELTLLLNNAGFNHCNYYGNFNMESFSIDSPALIIQAW</sequence>
<evidence type="ECO:0000256" key="2">
    <source>
        <dbReference type="ARBA" id="ARBA00022603"/>
    </source>
</evidence>
<dbReference type="RefSeq" id="WP_090222865.1">
    <property type="nucleotide sequence ID" value="NZ_FOZP01000001.1"/>
</dbReference>
<reference evidence="7" key="1">
    <citation type="submission" date="2016-10" db="EMBL/GenBank/DDBJ databases">
        <authorList>
            <person name="Varghese N."/>
            <person name="Submissions S."/>
        </authorList>
    </citation>
    <scope>NUCLEOTIDE SEQUENCE [LARGE SCALE GENOMIC DNA]</scope>
    <source>
        <strain evidence="7">DSM 24450</strain>
    </source>
</reference>
<dbReference type="CDD" id="cd02440">
    <property type="entry name" value="AdoMet_MTases"/>
    <property type="match status" value="1"/>
</dbReference>
<protein>
    <submittedName>
        <fullName evidence="6">Methyltransferase domain-containing protein</fullName>
    </submittedName>
</protein>
<dbReference type="InterPro" id="IPR029063">
    <property type="entry name" value="SAM-dependent_MTases_sf"/>
</dbReference>
<dbReference type="SUPFAM" id="SSF53335">
    <property type="entry name" value="S-adenosyl-L-methionine-dependent methyltransferases"/>
    <property type="match status" value="1"/>
</dbReference>
<dbReference type="Proteomes" id="UP000199312">
    <property type="component" value="Unassembled WGS sequence"/>
</dbReference>
<dbReference type="PANTHER" id="PTHR44307">
    <property type="entry name" value="PHOSPHOETHANOLAMINE METHYLTRANSFERASE"/>
    <property type="match status" value="1"/>
</dbReference>
<dbReference type="OrthoDB" id="9789123at2"/>
<keyword evidence="3 6" id="KW-0808">Transferase</keyword>
<keyword evidence="2 6" id="KW-0489">Methyltransferase</keyword>
<comment type="pathway">
    <text evidence="1">Lipid metabolism.</text>
</comment>
<dbReference type="EMBL" id="FOZP01000001">
    <property type="protein sequence ID" value="SFS33775.1"/>
    <property type="molecule type" value="Genomic_DNA"/>
</dbReference>
<dbReference type="InterPro" id="IPR025714">
    <property type="entry name" value="Methyltranfer_dom"/>
</dbReference>
<dbReference type="Gene3D" id="3.40.50.150">
    <property type="entry name" value="Vaccinia Virus protein VP39"/>
    <property type="match status" value="1"/>
</dbReference>
<feature type="domain" description="Methyltransferase" evidence="5">
    <location>
        <begin position="32"/>
        <end position="152"/>
    </location>
</feature>
<dbReference type="GO" id="GO:0000234">
    <property type="term" value="F:phosphoethanolamine N-methyltransferase activity"/>
    <property type="evidence" value="ECO:0007669"/>
    <property type="project" value="UniProtKB-EC"/>
</dbReference>
<evidence type="ECO:0000256" key="1">
    <source>
        <dbReference type="ARBA" id="ARBA00005189"/>
    </source>
</evidence>
<gene>
    <name evidence="6" type="ORF">SAMN04488006_0785</name>
</gene>
<proteinExistence type="predicted"/>
<dbReference type="Pfam" id="PF13847">
    <property type="entry name" value="Methyltransf_31"/>
    <property type="match status" value="1"/>
</dbReference>
<evidence type="ECO:0000256" key="3">
    <source>
        <dbReference type="ARBA" id="ARBA00022679"/>
    </source>
</evidence>
<dbReference type="Gene3D" id="2.20.25.110">
    <property type="entry name" value="S-adenosyl-L-methionine-dependent methyltransferases"/>
    <property type="match status" value="1"/>
</dbReference>
<comment type="pathway">
    <text evidence="4">Phospholipid metabolism.</text>
</comment>
<evidence type="ECO:0000313" key="6">
    <source>
        <dbReference type="EMBL" id="SFS33775.1"/>
    </source>
</evidence>
<evidence type="ECO:0000259" key="5">
    <source>
        <dbReference type="Pfam" id="PF13847"/>
    </source>
</evidence>
<name>A0A1I6P0V1_9FLAO</name>
<keyword evidence="7" id="KW-1185">Reference proteome</keyword>
<dbReference type="PANTHER" id="PTHR44307:SF2">
    <property type="entry name" value="PHOSPHOETHANOLAMINE METHYLTRANSFERASE ISOFORM X1"/>
    <property type="match status" value="1"/>
</dbReference>
<dbReference type="AlphaFoldDB" id="A0A1I6P0V1"/>
<evidence type="ECO:0000256" key="4">
    <source>
        <dbReference type="ARBA" id="ARBA00025707"/>
    </source>
</evidence>
<dbReference type="GO" id="GO:0032259">
    <property type="term" value="P:methylation"/>
    <property type="evidence" value="ECO:0007669"/>
    <property type="project" value="UniProtKB-KW"/>
</dbReference>
<organism evidence="6 7">
    <name type="scientific">Lutibacter maritimus</name>
    <dbReference type="NCBI Taxonomy" id="593133"/>
    <lineage>
        <taxon>Bacteria</taxon>
        <taxon>Pseudomonadati</taxon>
        <taxon>Bacteroidota</taxon>
        <taxon>Flavobacteriia</taxon>
        <taxon>Flavobacteriales</taxon>
        <taxon>Flavobacteriaceae</taxon>
        <taxon>Lutibacter</taxon>
    </lineage>
</organism>